<reference evidence="1 2" key="1">
    <citation type="submission" date="2013-11" db="EMBL/GenBank/DDBJ databases">
        <title>Draft genome sequence and annotation of the entomopathogenic bacterium, Xenorhabdus cabanillasi strain JM26.</title>
        <authorList>
            <person name="Gualtieri M."/>
            <person name="Ogier J.C."/>
            <person name="Pages S."/>
            <person name="Givaudan A."/>
            <person name="Gaudriault S."/>
        </authorList>
    </citation>
    <scope>NUCLEOTIDE SEQUENCE [LARGE SCALE GENOMIC DNA]</scope>
    <source>
        <strain evidence="1 2">JM26</strain>
    </source>
</reference>
<dbReference type="AlphaFoldDB" id="W1IL22"/>
<dbReference type="EMBL" id="CBXE010000009">
    <property type="protein sequence ID" value="CDL79212.1"/>
    <property type="molecule type" value="Genomic_DNA"/>
</dbReference>
<comment type="caution">
    <text evidence="1">The sequence shown here is derived from an EMBL/GenBank/DDBJ whole genome shotgun (WGS) entry which is preliminary data.</text>
</comment>
<evidence type="ECO:0000313" key="2">
    <source>
        <dbReference type="Proteomes" id="UP000019197"/>
    </source>
</evidence>
<organism evidence="1 2">
    <name type="scientific">Xenorhabdus cabanillasii JM26</name>
    <dbReference type="NCBI Taxonomy" id="1427517"/>
    <lineage>
        <taxon>Bacteria</taxon>
        <taxon>Pseudomonadati</taxon>
        <taxon>Pseudomonadota</taxon>
        <taxon>Gammaproteobacteria</taxon>
        <taxon>Enterobacterales</taxon>
        <taxon>Morganellaceae</taxon>
        <taxon>Xenorhabdus</taxon>
    </lineage>
</organism>
<proteinExistence type="predicted"/>
<protein>
    <submittedName>
        <fullName evidence="1">Uncharacterized protein</fullName>
    </submittedName>
</protein>
<dbReference type="Proteomes" id="UP000019197">
    <property type="component" value="Unassembled WGS sequence"/>
</dbReference>
<accession>W1IL22</accession>
<evidence type="ECO:0000313" key="1">
    <source>
        <dbReference type="EMBL" id="CDL79212.1"/>
    </source>
</evidence>
<sequence length="42" mass="4991">MTLGQQKTQTSYNRKHEFNVEVLHYPLYSPLQKRPTEKSAKI</sequence>
<gene>
    <name evidence="1" type="ORF">XCR1_1060063</name>
</gene>
<name>W1IL22_9GAMM</name>